<sequence length="212" mass="23189">MMPTARGRFITLEGAEGVGKSTHLPFISEWLRARGIEVVQTREPGGTPLAEGIRGLFLSCGGMPAESELLLLFAARASHLREVIEPALVRGAWVICDRFTDATYAYQGGGRGIDSAWIADLERRIQGHINPDRVLLLDAPVAIGRGRVAARRGAAVDRIEEEDDGFFERVRDVYLARARQPGYRLIDASGSVEAVQRLLVEALGDLIDPCRP</sequence>
<feature type="binding site" evidence="12">
    <location>
        <begin position="14"/>
        <end position="21"/>
    </location>
    <ligand>
        <name>ATP</name>
        <dbReference type="ChEBI" id="CHEBI:30616"/>
    </ligand>
</feature>
<reference evidence="14 15" key="1">
    <citation type="journal article" date="2019" name="ISME J.">
        <title>Candidatus Macondimonas diazotrophica, a novel gammaproteobacterial genus dominating crude-oil-contaminated coastal sediments.</title>
        <authorList>
            <person name="Karthikeyan S."/>
            <person name="Konstantinidis K."/>
        </authorList>
    </citation>
    <scope>NUCLEOTIDE SEQUENCE [LARGE SCALE GENOMIC DNA]</scope>
    <source>
        <strain evidence="14 15">KTK01</strain>
    </source>
</reference>
<evidence type="ECO:0000313" key="15">
    <source>
        <dbReference type="Proteomes" id="UP000297890"/>
    </source>
</evidence>
<dbReference type="Pfam" id="PF02223">
    <property type="entry name" value="Thymidylate_kin"/>
    <property type="match status" value="1"/>
</dbReference>
<evidence type="ECO:0000256" key="10">
    <source>
        <dbReference type="ARBA" id="ARBA00048743"/>
    </source>
</evidence>
<evidence type="ECO:0000256" key="9">
    <source>
        <dbReference type="ARBA" id="ARBA00029962"/>
    </source>
</evidence>
<dbReference type="InterPro" id="IPR018094">
    <property type="entry name" value="Thymidylate_kinase"/>
</dbReference>
<evidence type="ECO:0000256" key="12">
    <source>
        <dbReference type="HAMAP-Rule" id="MF_00165"/>
    </source>
</evidence>
<comment type="function">
    <text evidence="11 12">Phosphorylation of dTMP to form dTDP in both de novo and salvage pathways of dTTP synthesis.</text>
</comment>
<protein>
    <recommendedName>
        <fullName evidence="3 12">Thymidylate kinase</fullName>
        <ecNumber evidence="2 12">2.7.4.9</ecNumber>
    </recommendedName>
    <alternativeName>
        <fullName evidence="9 12">dTMP kinase</fullName>
    </alternativeName>
</protein>
<dbReference type="NCBIfam" id="TIGR00041">
    <property type="entry name" value="DTMP_kinase"/>
    <property type="match status" value="1"/>
</dbReference>
<evidence type="ECO:0000256" key="3">
    <source>
        <dbReference type="ARBA" id="ARBA00017144"/>
    </source>
</evidence>
<feature type="domain" description="Thymidylate kinase-like" evidence="13">
    <location>
        <begin position="12"/>
        <end position="197"/>
    </location>
</feature>
<accession>A0A4Z0F8S2</accession>
<gene>
    <name evidence="12" type="primary">tmk</name>
    <name evidence="14" type="ORF">E4680_07305</name>
</gene>
<evidence type="ECO:0000256" key="1">
    <source>
        <dbReference type="ARBA" id="ARBA00009776"/>
    </source>
</evidence>
<keyword evidence="7 12" id="KW-0418">Kinase</keyword>
<dbReference type="FunFam" id="3.40.50.300:FF:000225">
    <property type="entry name" value="Thymidylate kinase"/>
    <property type="match status" value="1"/>
</dbReference>
<proteinExistence type="inferred from homology"/>
<dbReference type="GO" id="GO:0006227">
    <property type="term" value="P:dUDP biosynthetic process"/>
    <property type="evidence" value="ECO:0007669"/>
    <property type="project" value="TreeGrafter"/>
</dbReference>
<keyword evidence="6 12" id="KW-0547">Nucleotide-binding</keyword>
<evidence type="ECO:0000256" key="4">
    <source>
        <dbReference type="ARBA" id="ARBA00022679"/>
    </source>
</evidence>
<evidence type="ECO:0000313" key="14">
    <source>
        <dbReference type="EMBL" id="TFZ82756.1"/>
    </source>
</evidence>
<dbReference type="InterPro" id="IPR027417">
    <property type="entry name" value="P-loop_NTPase"/>
</dbReference>
<dbReference type="HAMAP" id="MF_00165">
    <property type="entry name" value="Thymidylate_kinase"/>
    <property type="match status" value="1"/>
</dbReference>
<dbReference type="EC" id="2.7.4.9" evidence="2 12"/>
<dbReference type="InterPro" id="IPR039430">
    <property type="entry name" value="Thymidylate_kin-like_dom"/>
</dbReference>
<dbReference type="RefSeq" id="WP_135281743.1">
    <property type="nucleotide sequence ID" value="NZ_SRIO01000007.1"/>
</dbReference>
<comment type="similarity">
    <text evidence="1 12">Belongs to the thymidylate kinase family.</text>
</comment>
<keyword evidence="15" id="KW-1185">Reference proteome</keyword>
<dbReference type="PANTHER" id="PTHR10344:SF4">
    <property type="entry name" value="UMP-CMP KINASE 2, MITOCHONDRIAL"/>
    <property type="match status" value="1"/>
</dbReference>
<keyword evidence="8 12" id="KW-0067">ATP-binding</keyword>
<dbReference type="GO" id="GO:0006233">
    <property type="term" value="P:dTDP biosynthetic process"/>
    <property type="evidence" value="ECO:0007669"/>
    <property type="project" value="InterPro"/>
</dbReference>
<dbReference type="OrthoDB" id="9774907at2"/>
<dbReference type="GO" id="GO:0005524">
    <property type="term" value="F:ATP binding"/>
    <property type="evidence" value="ECO:0007669"/>
    <property type="project" value="UniProtKB-UniRule"/>
</dbReference>
<dbReference type="SUPFAM" id="SSF52540">
    <property type="entry name" value="P-loop containing nucleoside triphosphate hydrolases"/>
    <property type="match status" value="1"/>
</dbReference>
<dbReference type="CDD" id="cd01672">
    <property type="entry name" value="TMPK"/>
    <property type="match status" value="1"/>
</dbReference>
<comment type="catalytic activity">
    <reaction evidence="10 12">
        <text>dTMP + ATP = dTDP + ADP</text>
        <dbReference type="Rhea" id="RHEA:13517"/>
        <dbReference type="ChEBI" id="CHEBI:30616"/>
        <dbReference type="ChEBI" id="CHEBI:58369"/>
        <dbReference type="ChEBI" id="CHEBI:63528"/>
        <dbReference type="ChEBI" id="CHEBI:456216"/>
        <dbReference type="EC" id="2.7.4.9"/>
    </reaction>
</comment>
<comment type="caution">
    <text evidence="14">The sequence shown here is derived from an EMBL/GenBank/DDBJ whole genome shotgun (WGS) entry which is preliminary data.</text>
</comment>
<organism evidence="14 15">
    <name type="scientific">Candidatus Macondimonas diazotrophica</name>
    <dbReference type="NCBI Taxonomy" id="2305248"/>
    <lineage>
        <taxon>Bacteria</taxon>
        <taxon>Pseudomonadati</taxon>
        <taxon>Pseudomonadota</taxon>
        <taxon>Gammaproteobacteria</taxon>
        <taxon>Chromatiales</taxon>
        <taxon>Ectothiorhodospiraceae</taxon>
        <taxon>Candidatus Macondimonas</taxon>
    </lineage>
</organism>
<dbReference type="GO" id="GO:0006235">
    <property type="term" value="P:dTTP biosynthetic process"/>
    <property type="evidence" value="ECO:0007669"/>
    <property type="project" value="UniProtKB-UniRule"/>
</dbReference>
<evidence type="ECO:0000256" key="7">
    <source>
        <dbReference type="ARBA" id="ARBA00022777"/>
    </source>
</evidence>
<dbReference type="Proteomes" id="UP000297890">
    <property type="component" value="Unassembled WGS sequence"/>
</dbReference>
<keyword evidence="4 12" id="KW-0808">Transferase</keyword>
<dbReference type="GO" id="GO:0004798">
    <property type="term" value="F:dTMP kinase activity"/>
    <property type="evidence" value="ECO:0007669"/>
    <property type="project" value="UniProtKB-UniRule"/>
</dbReference>
<dbReference type="EMBL" id="SRIO01000007">
    <property type="protein sequence ID" value="TFZ82756.1"/>
    <property type="molecule type" value="Genomic_DNA"/>
</dbReference>
<evidence type="ECO:0000256" key="5">
    <source>
        <dbReference type="ARBA" id="ARBA00022727"/>
    </source>
</evidence>
<dbReference type="GO" id="GO:0005829">
    <property type="term" value="C:cytosol"/>
    <property type="evidence" value="ECO:0007669"/>
    <property type="project" value="TreeGrafter"/>
</dbReference>
<evidence type="ECO:0000259" key="13">
    <source>
        <dbReference type="Pfam" id="PF02223"/>
    </source>
</evidence>
<evidence type="ECO:0000256" key="11">
    <source>
        <dbReference type="ARBA" id="ARBA00057735"/>
    </source>
</evidence>
<dbReference type="Gene3D" id="3.40.50.300">
    <property type="entry name" value="P-loop containing nucleotide triphosphate hydrolases"/>
    <property type="match status" value="1"/>
</dbReference>
<evidence type="ECO:0000256" key="2">
    <source>
        <dbReference type="ARBA" id="ARBA00012980"/>
    </source>
</evidence>
<evidence type="ECO:0000256" key="6">
    <source>
        <dbReference type="ARBA" id="ARBA00022741"/>
    </source>
</evidence>
<dbReference type="PANTHER" id="PTHR10344">
    <property type="entry name" value="THYMIDYLATE KINASE"/>
    <property type="match status" value="1"/>
</dbReference>
<name>A0A4Z0F8S2_9GAMM</name>
<dbReference type="AlphaFoldDB" id="A0A4Z0F8S2"/>
<keyword evidence="5 12" id="KW-0545">Nucleotide biosynthesis</keyword>
<evidence type="ECO:0000256" key="8">
    <source>
        <dbReference type="ARBA" id="ARBA00022840"/>
    </source>
</evidence>